<dbReference type="Pfam" id="PF03133">
    <property type="entry name" value="TTL"/>
    <property type="match status" value="1"/>
</dbReference>
<reference evidence="8 9" key="1">
    <citation type="journal article" date="2017" name="Gigascience">
        <title>Genome sequence of the small brown planthopper, Laodelphax striatellus.</title>
        <authorList>
            <person name="Zhu J."/>
            <person name="Jiang F."/>
            <person name="Wang X."/>
            <person name="Yang P."/>
            <person name="Bao Y."/>
            <person name="Zhao W."/>
            <person name="Wang W."/>
            <person name="Lu H."/>
            <person name="Wang Q."/>
            <person name="Cui N."/>
            <person name="Li J."/>
            <person name="Chen X."/>
            <person name="Luo L."/>
            <person name="Yu J."/>
            <person name="Kang L."/>
            <person name="Cui F."/>
        </authorList>
    </citation>
    <scope>NUCLEOTIDE SEQUENCE [LARGE SCALE GENOMIC DNA]</scope>
    <source>
        <strain evidence="8">Lst14</strain>
    </source>
</reference>
<dbReference type="Gene3D" id="3.30.470.20">
    <property type="entry name" value="ATP-grasp fold, B domain"/>
    <property type="match status" value="1"/>
</dbReference>
<keyword evidence="7" id="KW-1133">Transmembrane helix</keyword>
<dbReference type="PANTHER" id="PTHR45870:SF2">
    <property type="entry name" value="TUBULIN MONOGLYCYLASE TTLL3"/>
    <property type="match status" value="1"/>
</dbReference>
<evidence type="ECO:0000313" key="8">
    <source>
        <dbReference type="EMBL" id="RZF34277.1"/>
    </source>
</evidence>
<comment type="subcellular location">
    <subcellularLocation>
        <location evidence="1">Cytoplasm</location>
    </subcellularLocation>
</comment>
<keyword evidence="7" id="KW-0472">Membrane</keyword>
<dbReference type="STRING" id="195883.A0A482WL50"/>
<dbReference type="InterPro" id="IPR004344">
    <property type="entry name" value="TTL/TTLL_fam"/>
</dbReference>
<feature type="region of interest" description="Disordered" evidence="6">
    <location>
        <begin position="364"/>
        <end position="387"/>
    </location>
</feature>
<evidence type="ECO:0000256" key="4">
    <source>
        <dbReference type="ARBA" id="ARBA00022741"/>
    </source>
</evidence>
<dbReference type="EMBL" id="QKKF02032163">
    <property type="protein sequence ID" value="RZF34277.1"/>
    <property type="molecule type" value="Genomic_DNA"/>
</dbReference>
<protein>
    <submittedName>
        <fullName evidence="8">Uncharacterized protein</fullName>
    </submittedName>
</protein>
<organism evidence="8 9">
    <name type="scientific">Laodelphax striatellus</name>
    <name type="common">Small brown planthopper</name>
    <name type="synonym">Delphax striatella</name>
    <dbReference type="NCBI Taxonomy" id="195883"/>
    <lineage>
        <taxon>Eukaryota</taxon>
        <taxon>Metazoa</taxon>
        <taxon>Ecdysozoa</taxon>
        <taxon>Arthropoda</taxon>
        <taxon>Hexapoda</taxon>
        <taxon>Insecta</taxon>
        <taxon>Pterygota</taxon>
        <taxon>Neoptera</taxon>
        <taxon>Paraneoptera</taxon>
        <taxon>Hemiptera</taxon>
        <taxon>Auchenorrhyncha</taxon>
        <taxon>Fulgoroidea</taxon>
        <taxon>Delphacidae</taxon>
        <taxon>Criomorphinae</taxon>
        <taxon>Laodelphax</taxon>
    </lineage>
</organism>
<dbReference type="Proteomes" id="UP000291343">
    <property type="component" value="Unassembled WGS sequence"/>
</dbReference>
<dbReference type="GO" id="GO:0005737">
    <property type="term" value="C:cytoplasm"/>
    <property type="evidence" value="ECO:0007669"/>
    <property type="project" value="UniProtKB-SubCell"/>
</dbReference>
<dbReference type="GO" id="GO:0015630">
    <property type="term" value="C:microtubule cytoskeleton"/>
    <property type="evidence" value="ECO:0007669"/>
    <property type="project" value="TreeGrafter"/>
</dbReference>
<name>A0A482WL50_LAOST</name>
<dbReference type="InterPro" id="IPR013815">
    <property type="entry name" value="ATP_grasp_subdomain_1"/>
</dbReference>
<proteinExistence type="predicted"/>
<evidence type="ECO:0000313" key="9">
    <source>
        <dbReference type="Proteomes" id="UP000291343"/>
    </source>
</evidence>
<keyword evidence="7" id="KW-0812">Transmembrane</keyword>
<evidence type="ECO:0000256" key="7">
    <source>
        <dbReference type="SAM" id="Phobius"/>
    </source>
</evidence>
<evidence type="ECO:0000256" key="5">
    <source>
        <dbReference type="ARBA" id="ARBA00022840"/>
    </source>
</evidence>
<keyword evidence="9" id="KW-1185">Reference proteome</keyword>
<feature type="transmembrane region" description="Helical" evidence="7">
    <location>
        <begin position="825"/>
        <end position="845"/>
    </location>
</feature>
<keyword evidence="4" id="KW-0547">Nucleotide-binding</keyword>
<evidence type="ECO:0000256" key="3">
    <source>
        <dbReference type="ARBA" id="ARBA00022598"/>
    </source>
</evidence>
<dbReference type="InterPro" id="IPR051437">
    <property type="entry name" value="TTLL_monoglycylase"/>
</dbReference>
<dbReference type="InParanoid" id="A0A482WL50"/>
<gene>
    <name evidence="8" type="ORF">LSTR_LSTR010251</name>
</gene>
<keyword evidence="2" id="KW-0963">Cytoplasm</keyword>
<dbReference type="AlphaFoldDB" id="A0A482WL50"/>
<evidence type="ECO:0000256" key="2">
    <source>
        <dbReference type="ARBA" id="ARBA00022490"/>
    </source>
</evidence>
<dbReference type="Gene3D" id="3.30.1490.20">
    <property type="entry name" value="ATP-grasp fold, A domain"/>
    <property type="match status" value="1"/>
</dbReference>
<dbReference type="GO" id="GO:0005524">
    <property type="term" value="F:ATP binding"/>
    <property type="evidence" value="ECO:0007669"/>
    <property type="project" value="UniProtKB-KW"/>
</dbReference>
<dbReference type="SUPFAM" id="SSF56059">
    <property type="entry name" value="Glutathione synthetase ATP-binding domain-like"/>
    <property type="match status" value="1"/>
</dbReference>
<dbReference type="GO" id="GO:0070736">
    <property type="term" value="F:protein-glycine ligase activity, initiating"/>
    <property type="evidence" value="ECO:0007669"/>
    <property type="project" value="TreeGrafter"/>
</dbReference>
<accession>A0A482WL50</accession>
<dbReference type="OrthoDB" id="202825at2759"/>
<keyword evidence="3" id="KW-0436">Ligase</keyword>
<dbReference type="PANTHER" id="PTHR45870">
    <property type="entry name" value="TUBULIN MONOGLYCYLASE TTLL3"/>
    <property type="match status" value="1"/>
</dbReference>
<comment type="caution">
    <text evidence="8">The sequence shown here is derived from an EMBL/GenBank/DDBJ whole genome shotgun (WGS) entry which is preliminary data.</text>
</comment>
<sequence length="895" mass="104140">MEKSPSVDDLLRLYKDYLTKYSSIVEQKESFTIISAQQMKNLKNECRYILQSLPKYLPQVDSDGYRNLWLVKDSDLSCGKGVWVVEKLSDALEQGKIADREKESRKSSMRFSSQPFNLDDTHEAIQGTKPSVQRKYEVHPERHAALPQNNMWDSTTFRKYLKSLGHEDKWTKVIYPSMKASIVAALQVSQEGLVDRPNSFELYGADFILTEDFSPWLIEINSSPAMHSSTSVTRSLCTQCFKDVIKVVIDYNKSQQANTGDFELIYNQRYFYQQVNPQWHFPDIHTYGTPLKMTKNQIQTEPLSIMDALKKKKWKTYVLESTQLSTVSRMSLRPQQKTIIEAQKTSLVNVLTIRDKTTSKTLIKRDNRSRSNSNDKSKNKVPDENMKKTFLTDENMKKTFLRSTQKIKYISLPKITAVDRTYFQVIERNRIENIKERPFEPELNLSLFNNRNLVDLVEELETVEESGKDSSSIVDFNPQEIKSKGVDIKYNLFPKYDIEREPNILEVYHLNAQNQSNFLSNELNLEYGSEIDDEHHPRFRGMSNDFDSSEDIYKDFDIGEDIHSSTKSKMDHNLQVNPLDEGFNNIIENYSNSNEDKYFLELEEEYKNILEQFFGNNRFENSLSDCLLENRLLHEMPYDTEQEITNEIDRKCLLNIYLTMKKENVDLYETNNDRPSVEIESANNVSNYIFFIQPSSRPHYGIDNDDTIILEDDSITRIQEPEGKIVIDKRQVQESIGDAERNHLMKDDVLTTLNQQIHQPQGCITIQRHSNTNLNNNETNELGNQSIGEKIPEKKLKEKLHTIKESNQIFPSSRSILQNNQSQIFSVYILICTLIVAFLGYIVLFHDLSSFDMIFNKNYWFIGIGKLGTGVPRNSGNTWMNNINTWIRGVLPHKY</sequence>
<evidence type="ECO:0000256" key="1">
    <source>
        <dbReference type="ARBA" id="ARBA00004496"/>
    </source>
</evidence>
<evidence type="ECO:0000256" key="6">
    <source>
        <dbReference type="SAM" id="MobiDB-lite"/>
    </source>
</evidence>
<keyword evidence="5" id="KW-0067">ATP-binding</keyword>